<dbReference type="GO" id="GO:0071555">
    <property type="term" value="P:cell wall organization"/>
    <property type="evidence" value="ECO:0007669"/>
    <property type="project" value="UniProtKB-UniRule"/>
</dbReference>
<dbReference type="InterPro" id="IPR038063">
    <property type="entry name" value="Transpep_catalytic_dom"/>
</dbReference>
<dbReference type="GO" id="GO:0016740">
    <property type="term" value="F:transferase activity"/>
    <property type="evidence" value="ECO:0007669"/>
    <property type="project" value="UniProtKB-KW"/>
</dbReference>
<feature type="active site" description="Proton donor/acceptor" evidence="7">
    <location>
        <position position="1"/>
    </location>
</feature>
<evidence type="ECO:0000313" key="10">
    <source>
        <dbReference type="Proteomes" id="UP000518904"/>
    </source>
</evidence>
<evidence type="ECO:0000256" key="5">
    <source>
        <dbReference type="ARBA" id="ARBA00022984"/>
    </source>
</evidence>
<name>A0A7Y0XGD6_VIBPH</name>
<feature type="non-terminal residue" evidence="9">
    <location>
        <position position="1"/>
    </location>
</feature>
<dbReference type="GO" id="GO:0009252">
    <property type="term" value="P:peptidoglycan biosynthetic process"/>
    <property type="evidence" value="ECO:0007669"/>
    <property type="project" value="UniProtKB-UniPathway"/>
</dbReference>
<dbReference type="AlphaFoldDB" id="A0A7Y0XGD6"/>
<comment type="caution">
    <text evidence="9">The sequence shown here is derived from an EMBL/GenBank/DDBJ whole genome shotgun (WGS) entry which is preliminary data.</text>
</comment>
<keyword evidence="6 7" id="KW-0961">Cell wall biogenesis/degradation</keyword>
<keyword evidence="5 7" id="KW-0573">Peptidoglycan synthesis</keyword>
<sequence>HGLKNGESQLPIYIQSFDWTNGCIAITNEEMDEFIQLVEMGTPIQIEW</sequence>
<dbReference type="InterPro" id="IPR005490">
    <property type="entry name" value="LD_TPept_cat_dom"/>
</dbReference>
<dbReference type="SUPFAM" id="SSF141523">
    <property type="entry name" value="L,D-transpeptidase catalytic domain-like"/>
    <property type="match status" value="1"/>
</dbReference>
<evidence type="ECO:0000256" key="1">
    <source>
        <dbReference type="ARBA" id="ARBA00004752"/>
    </source>
</evidence>
<comment type="pathway">
    <text evidence="1 7">Cell wall biogenesis; peptidoglycan biosynthesis.</text>
</comment>
<dbReference type="Gene3D" id="2.40.440.10">
    <property type="entry name" value="L,D-transpeptidase catalytic domain-like"/>
    <property type="match status" value="1"/>
</dbReference>
<organism evidence="9 10">
    <name type="scientific">Vibrio parahaemolyticus</name>
    <dbReference type="NCBI Taxonomy" id="670"/>
    <lineage>
        <taxon>Bacteria</taxon>
        <taxon>Pseudomonadati</taxon>
        <taxon>Pseudomonadota</taxon>
        <taxon>Gammaproteobacteria</taxon>
        <taxon>Vibrionales</taxon>
        <taxon>Vibrionaceae</taxon>
        <taxon>Vibrio</taxon>
    </lineage>
</organism>
<dbReference type="Proteomes" id="UP000518904">
    <property type="component" value="Unassembled WGS sequence"/>
</dbReference>
<dbReference type="EMBL" id="JABCLB010002831">
    <property type="protein sequence ID" value="NMU87818.1"/>
    <property type="molecule type" value="Genomic_DNA"/>
</dbReference>
<evidence type="ECO:0000313" key="9">
    <source>
        <dbReference type="EMBL" id="NMU87818.1"/>
    </source>
</evidence>
<evidence type="ECO:0000256" key="4">
    <source>
        <dbReference type="ARBA" id="ARBA00022960"/>
    </source>
</evidence>
<feature type="domain" description="L,D-TPase catalytic" evidence="8">
    <location>
        <begin position="1"/>
        <end position="47"/>
    </location>
</feature>
<dbReference type="Pfam" id="PF03734">
    <property type="entry name" value="YkuD"/>
    <property type="match status" value="1"/>
</dbReference>
<evidence type="ECO:0000256" key="2">
    <source>
        <dbReference type="ARBA" id="ARBA00005992"/>
    </source>
</evidence>
<evidence type="ECO:0000256" key="6">
    <source>
        <dbReference type="ARBA" id="ARBA00023316"/>
    </source>
</evidence>
<proteinExistence type="inferred from homology"/>
<keyword evidence="3" id="KW-0808">Transferase</keyword>
<protein>
    <submittedName>
        <fullName evidence="9">L,D-transpeptidase family protein</fullName>
    </submittedName>
</protein>
<accession>A0A7Y0XGD6</accession>
<dbReference type="GO" id="GO:0008360">
    <property type="term" value="P:regulation of cell shape"/>
    <property type="evidence" value="ECO:0007669"/>
    <property type="project" value="UniProtKB-UniRule"/>
</dbReference>
<evidence type="ECO:0000259" key="8">
    <source>
        <dbReference type="PROSITE" id="PS52029"/>
    </source>
</evidence>
<gene>
    <name evidence="9" type="ORF">HKB16_33770</name>
</gene>
<feature type="active site" description="Nucleophile" evidence="7">
    <location>
        <position position="23"/>
    </location>
</feature>
<comment type="similarity">
    <text evidence="2">Belongs to the YkuD family.</text>
</comment>
<dbReference type="UniPathway" id="UPA00219"/>
<evidence type="ECO:0000256" key="7">
    <source>
        <dbReference type="PROSITE-ProRule" id="PRU01373"/>
    </source>
</evidence>
<keyword evidence="4 7" id="KW-0133">Cell shape</keyword>
<evidence type="ECO:0000256" key="3">
    <source>
        <dbReference type="ARBA" id="ARBA00022679"/>
    </source>
</evidence>
<dbReference type="PROSITE" id="PS52029">
    <property type="entry name" value="LD_TPASE"/>
    <property type="match status" value="1"/>
</dbReference>
<dbReference type="CDD" id="cd16913">
    <property type="entry name" value="YkuD_like"/>
    <property type="match status" value="1"/>
</dbReference>
<dbReference type="GO" id="GO:0004180">
    <property type="term" value="F:carboxypeptidase activity"/>
    <property type="evidence" value="ECO:0007669"/>
    <property type="project" value="UniProtKB-ARBA"/>
</dbReference>
<reference evidence="9 10" key="1">
    <citation type="submission" date="2020-04" db="EMBL/GenBank/DDBJ databases">
        <title>Whole-genome sequencing of Vibrio spp. from China reveals different genetic environments of blaCTX-M-14 among diverse lineages.</title>
        <authorList>
            <person name="Zheng Z."/>
            <person name="Ye L."/>
            <person name="Chen S."/>
        </authorList>
    </citation>
    <scope>NUCLEOTIDE SEQUENCE [LARGE SCALE GENOMIC DNA]</scope>
    <source>
        <strain evidence="9 10">Vb0551</strain>
    </source>
</reference>